<accession>A0A343JFB3</accession>
<dbReference type="EMBL" id="CP016786">
    <property type="protein sequence ID" value="ASW44221.1"/>
    <property type="molecule type" value="Genomic_DNA"/>
</dbReference>
<keyword evidence="1" id="KW-0489">Methyltransferase</keyword>
<evidence type="ECO:0000313" key="5">
    <source>
        <dbReference type="EMBL" id="ASW44221.1"/>
    </source>
</evidence>
<dbReference type="Gene3D" id="3.40.1280.10">
    <property type="match status" value="1"/>
</dbReference>
<gene>
    <name evidence="5" type="ORF">BEN51_12375</name>
</gene>
<dbReference type="GO" id="GO:0006396">
    <property type="term" value="P:RNA processing"/>
    <property type="evidence" value="ECO:0007669"/>
    <property type="project" value="InterPro"/>
</dbReference>
<dbReference type="Pfam" id="PF22655">
    <property type="entry name" value="SpoU_sub_bind_like"/>
    <property type="match status" value="1"/>
</dbReference>
<reference evidence="5 6" key="1">
    <citation type="submission" date="2016-08" db="EMBL/GenBank/DDBJ databases">
        <title>Complete Genome Sequence Of The Indigo Reducing Clostridium isatidis DSM15098.</title>
        <authorList>
            <person name="Little G.T."/>
            <person name="Minton N.P."/>
        </authorList>
    </citation>
    <scope>NUCLEOTIDE SEQUENCE [LARGE SCALE GENOMIC DNA]</scope>
    <source>
        <strain evidence="5 6">DSM 15098</strain>
    </source>
</reference>
<feature type="domain" description="SpoU L30e-like N-terminal" evidence="4">
    <location>
        <begin position="15"/>
        <end position="101"/>
    </location>
</feature>
<evidence type="ECO:0000313" key="6">
    <source>
        <dbReference type="Proteomes" id="UP000264883"/>
    </source>
</evidence>
<organism evidence="5 6">
    <name type="scientific">Clostridium isatidis</name>
    <dbReference type="NCBI Taxonomy" id="182773"/>
    <lineage>
        <taxon>Bacteria</taxon>
        <taxon>Bacillati</taxon>
        <taxon>Bacillota</taxon>
        <taxon>Clostridia</taxon>
        <taxon>Eubacteriales</taxon>
        <taxon>Clostridiaceae</taxon>
        <taxon>Clostridium</taxon>
    </lineage>
</organism>
<proteinExistence type="predicted"/>
<protein>
    <submittedName>
        <fullName evidence="5">Uncharacterized protein</fullName>
    </submittedName>
</protein>
<dbReference type="Proteomes" id="UP000264883">
    <property type="component" value="Chromosome"/>
</dbReference>
<name>A0A343JFB3_9CLOT</name>
<dbReference type="InterPro" id="IPR001537">
    <property type="entry name" value="SpoU_MeTrfase"/>
</dbReference>
<dbReference type="KEGG" id="cia:BEN51_12375"/>
<dbReference type="InterPro" id="IPR029028">
    <property type="entry name" value="Alpha/beta_knot_MTases"/>
</dbReference>
<dbReference type="InterPro" id="IPR029026">
    <property type="entry name" value="tRNA_m1G_MTases_N"/>
</dbReference>
<evidence type="ECO:0000259" key="3">
    <source>
        <dbReference type="Pfam" id="PF00588"/>
    </source>
</evidence>
<dbReference type="RefSeq" id="WP_119866345.1">
    <property type="nucleotide sequence ID" value="NZ_CP016786.1"/>
</dbReference>
<dbReference type="GO" id="GO:0032259">
    <property type="term" value="P:methylation"/>
    <property type="evidence" value="ECO:0007669"/>
    <property type="project" value="UniProtKB-KW"/>
</dbReference>
<dbReference type="AlphaFoldDB" id="A0A343JFB3"/>
<keyword evidence="2" id="KW-0808">Transferase</keyword>
<dbReference type="PANTHER" id="PTHR43191">
    <property type="entry name" value="RRNA METHYLTRANSFERASE 3"/>
    <property type="match status" value="1"/>
</dbReference>
<dbReference type="GO" id="GO:0008173">
    <property type="term" value="F:RNA methyltransferase activity"/>
    <property type="evidence" value="ECO:0007669"/>
    <property type="project" value="InterPro"/>
</dbReference>
<evidence type="ECO:0000256" key="2">
    <source>
        <dbReference type="ARBA" id="ARBA00022679"/>
    </source>
</evidence>
<dbReference type="PANTHER" id="PTHR43191:SF2">
    <property type="entry name" value="RRNA METHYLTRANSFERASE 3, MITOCHONDRIAL"/>
    <property type="match status" value="1"/>
</dbReference>
<evidence type="ECO:0000256" key="1">
    <source>
        <dbReference type="ARBA" id="ARBA00022603"/>
    </source>
</evidence>
<dbReference type="OrthoDB" id="9794400at2"/>
<dbReference type="SUPFAM" id="SSF75217">
    <property type="entry name" value="alpha/beta knot"/>
    <property type="match status" value="1"/>
</dbReference>
<feature type="domain" description="tRNA/rRNA methyltransferase SpoU type" evidence="3">
    <location>
        <begin position="121"/>
        <end position="266"/>
    </location>
</feature>
<dbReference type="InterPro" id="IPR051259">
    <property type="entry name" value="rRNA_Methyltransferase"/>
</dbReference>
<dbReference type="SUPFAM" id="SSF55315">
    <property type="entry name" value="L30e-like"/>
    <property type="match status" value="1"/>
</dbReference>
<keyword evidence="6" id="KW-1185">Reference proteome</keyword>
<dbReference type="Gene3D" id="3.30.1330.30">
    <property type="match status" value="1"/>
</dbReference>
<dbReference type="GO" id="GO:0003723">
    <property type="term" value="F:RNA binding"/>
    <property type="evidence" value="ECO:0007669"/>
    <property type="project" value="InterPro"/>
</dbReference>
<dbReference type="InterPro" id="IPR029064">
    <property type="entry name" value="Ribosomal_eL30-like_sf"/>
</dbReference>
<evidence type="ECO:0000259" key="4">
    <source>
        <dbReference type="Pfam" id="PF22655"/>
    </source>
</evidence>
<dbReference type="Pfam" id="PF00588">
    <property type="entry name" value="SpoU_methylase"/>
    <property type="match status" value="1"/>
</dbReference>
<dbReference type="InterPro" id="IPR054578">
    <property type="entry name" value="SpoU_sub_bind-like_N"/>
</dbReference>
<sequence>MIKNRVVKISKEDNNFQRFEVIKRNRNKRHKYKEFFVEGVRNINEAIKNKWEISSFIYSGEKELSGWAKSILSNVKESLQYQLPNHLMDKLSGKIDTSELLAIVKMKANDLSRIKLTKNPLIVVMDRPSNKGNLGTLIRSCDALGVNGLIITGHGVDLYDPETIAASVGTFFSLPVLNLPSHKELYEWIQSLKSQYPNFQIIGTSAHGDKIINKCDFQRPTVLLLGNETFGLSRNYKEISDLLVGIPMDGVASSMNVSCAASIVLYEIKRQRSL</sequence>